<name>A0A2U1M0A9_ARTAN</name>
<accession>A0A2U1M0A9</accession>
<dbReference type="AlphaFoldDB" id="A0A2U1M0A9"/>
<evidence type="ECO:0000256" key="1">
    <source>
        <dbReference type="SAM" id="MobiDB-lite"/>
    </source>
</evidence>
<comment type="caution">
    <text evidence="2">The sequence shown here is derived from an EMBL/GenBank/DDBJ whole genome shotgun (WGS) entry which is preliminary data.</text>
</comment>
<reference evidence="2 3" key="1">
    <citation type="journal article" date="2018" name="Mol. Plant">
        <title>The genome of Artemisia annua provides insight into the evolution of Asteraceae family and artemisinin biosynthesis.</title>
        <authorList>
            <person name="Shen Q."/>
            <person name="Zhang L."/>
            <person name="Liao Z."/>
            <person name="Wang S."/>
            <person name="Yan T."/>
            <person name="Shi P."/>
            <person name="Liu M."/>
            <person name="Fu X."/>
            <person name="Pan Q."/>
            <person name="Wang Y."/>
            <person name="Lv Z."/>
            <person name="Lu X."/>
            <person name="Zhang F."/>
            <person name="Jiang W."/>
            <person name="Ma Y."/>
            <person name="Chen M."/>
            <person name="Hao X."/>
            <person name="Li L."/>
            <person name="Tang Y."/>
            <person name="Lv G."/>
            <person name="Zhou Y."/>
            <person name="Sun X."/>
            <person name="Brodelius P.E."/>
            <person name="Rose J.K.C."/>
            <person name="Tang K."/>
        </authorList>
    </citation>
    <scope>NUCLEOTIDE SEQUENCE [LARGE SCALE GENOMIC DNA]</scope>
    <source>
        <strain evidence="3">cv. Huhao1</strain>
        <tissue evidence="2">Leaf</tissue>
    </source>
</reference>
<sequence length="294" mass="32957">MEKLSSNNLDFGVVGARLNRLKGHDAANAGSSQPRPAHRVLKTPSVESNKQNTKDMAAKGSPMNRTSVMAGSGSNMNVMGSSDNYYVDRRSLWSNLVSHASFMRNRPWVLLGDFNAALNLEDHSCGGYAPDIAMREFKQCVVDMEVMDINSTGLHFTWNQKPRGSNGTLKKIDRIMGNLHFGDVFPGSFAIFQPYRISDHSPCVLRVPHVTKPKPKPFKFSNFLVYKEGFLDTVSSGWNQNVNGCAMFRVVKRLNGLKPSFRKLLHNQVGFNNRLYLLYDRSSLTVLKRSLVKP</sequence>
<gene>
    <name evidence="2" type="ORF">CTI12_AA438240</name>
</gene>
<dbReference type="Proteomes" id="UP000245207">
    <property type="component" value="Unassembled WGS sequence"/>
</dbReference>
<dbReference type="Gene3D" id="3.60.10.10">
    <property type="entry name" value="Endonuclease/exonuclease/phosphatase"/>
    <property type="match status" value="1"/>
</dbReference>
<keyword evidence="2" id="KW-0548">Nucleotidyltransferase</keyword>
<dbReference type="GO" id="GO:0003964">
    <property type="term" value="F:RNA-directed DNA polymerase activity"/>
    <property type="evidence" value="ECO:0007669"/>
    <property type="project" value="UniProtKB-KW"/>
</dbReference>
<dbReference type="STRING" id="35608.A0A2U1M0A9"/>
<dbReference type="SUPFAM" id="SSF56219">
    <property type="entry name" value="DNase I-like"/>
    <property type="match status" value="1"/>
</dbReference>
<keyword evidence="2" id="KW-0808">Transferase</keyword>
<keyword evidence="3" id="KW-1185">Reference proteome</keyword>
<feature type="region of interest" description="Disordered" evidence="1">
    <location>
        <begin position="25"/>
        <end position="65"/>
    </location>
</feature>
<evidence type="ECO:0000313" key="2">
    <source>
        <dbReference type="EMBL" id="PWA54650.1"/>
    </source>
</evidence>
<dbReference type="PANTHER" id="PTHR33710">
    <property type="entry name" value="BNAC02G09200D PROTEIN"/>
    <property type="match status" value="1"/>
</dbReference>
<evidence type="ECO:0000313" key="3">
    <source>
        <dbReference type="Proteomes" id="UP000245207"/>
    </source>
</evidence>
<proteinExistence type="predicted"/>
<protein>
    <submittedName>
        <fullName evidence="2">RNA-directed DNA polymerase, eukaryota, Reverse transcriptase zinc-binding domain protein</fullName>
    </submittedName>
</protein>
<organism evidence="2 3">
    <name type="scientific">Artemisia annua</name>
    <name type="common">Sweet wormwood</name>
    <dbReference type="NCBI Taxonomy" id="35608"/>
    <lineage>
        <taxon>Eukaryota</taxon>
        <taxon>Viridiplantae</taxon>
        <taxon>Streptophyta</taxon>
        <taxon>Embryophyta</taxon>
        <taxon>Tracheophyta</taxon>
        <taxon>Spermatophyta</taxon>
        <taxon>Magnoliopsida</taxon>
        <taxon>eudicotyledons</taxon>
        <taxon>Gunneridae</taxon>
        <taxon>Pentapetalae</taxon>
        <taxon>asterids</taxon>
        <taxon>campanulids</taxon>
        <taxon>Asterales</taxon>
        <taxon>Asteraceae</taxon>
        <taxon>Asteroideae</taxon>
        <taxon>Anthemideae</taxon>
        <taxon>Artemisiinae</taxon>
        <taxon>Artemisia</taxon>
    </lineage>
</organism>
<dbReference type="InterPro" id="IPR036691">
    <property type="entry name" value="Endo/exonu/phosph_ase_sf"/>
</dbReference>
<dbReference type="PANTHER" id="PTHR33710:SF71">
    <property type="entry name" value="ENDONUCLEASE_EXONUCLEASE_PHOSPHATASE DOMAIN-CONTAINING PROTEIN"/>
    <property type="match status" value="1"/>
</dbReference>
<dbReference type="EMBL" id="PKPP01007003">
    <property type="protein sequence ID" value="PWA54650.1"/>
    <property type="molecule type" value="Genomic_DNA"/>
</dbReference>
<dbReference type="OrthoDB" id="1932741at2759"/>
<keyword evidence="2" id="KW-0695">RNA-directed DNA polymerase</keyword>